<gene>
    <name evidence="5" type="ORF">ET495_17235</name>
</gene>
<evidence type="ECO:0000313" key="6">
    <source>
        <dbReference type="Proteomes" id="UP000291758"/>
    </source>
</evidence>
<dbReference type="Proteomes" id="UP000291758">
    <property type="component" value="Chromosome"/>
</dbReference>
<dbReference type="OrthoDB" id="4962752at2"/>
<dbReference type="GO" id="GO:0016491">
    <property type="term" value="F:oxidoreductase activity"/>
    <property type="evidence" value="ECO:0007669"/>
    <property type="project" value="UniProtKB-KW"/>
</dbReference>
<dbReference type="GO" id="GO:0044325">
    <property type="term" value="F:transmembrane transporter binding"/>
    <property type="evidence" value="ECO:0007669"/>
    <property type="project" value="TreeGrafter"/>
</dbReference>
<keyword evidence="2" id="KW-0521">NADP</keyword>
<keyword evidence="6" id="KW-1185">Reference proteome</keyword>
<dbReference type="InterPro" id="IPR005399">
    <property type="entry name" value="K_chnl_volt-dep_bsu_KCNAB-rel"/>
</dbReference>
<protein>
    <submittedName>
        <fullName evidence="5">Aldo/keto reductase</fullName>
    </submittedName>
</protein>
<comment type="similarity">
    <text evidence="1">Belongs to the shaker potassium channel beta subunit family.</text>
</comment>
<dbReference type="SUPFAM" id="SSF51430">
    <property type="entry name" value="NAD(P)-linked oxidoreductase"/>
    <property type="match status" value="1"/>
</dbReference>
<name>A0A4P6EPF8_9MICO</name>
<dbReference type="KEGG" id="xyl:ET495_17235"/>
<dbReference type="GO" id="GO:0008076">
    <property type="term" value="C:voltage-gated potassium channel complex"/>
    <property type="evidence" value="ECO:0007669"/>
    <property type="project" value="TreeGrafter"/>
</dbReference>
<keyword evidence="3" id="KW-0560">Oxidoreductase</keyword>
<evidence type="ECO:0000256" key="2">
    <source>
        <dbReference type="ARBA" id="ARBA00022857"/>
    </source>
</evidence>
<organism evidence="5 6">
    <name type="scientific">Xylanimonas allomyrinae</name>
    <dbReference type="NCBI Taxonomy" id="2509459"/>
    <lineage>
        <taxon>Bacteria</taxon>
        <taxon>Bacillati</taxon>
        <taxon>Actinomycetota</taxon>
        <taxon>Actinomycetes</taxon>
        <taxon>Micrococcales</taxon>
        <taxon>Promicromonosporaceae</taxon>
        <taxon>Xylanimonas</taxon>
    </lineage>
</organism>
<dbReference type="GO" id="GO:1901379">
    <property type="term" value="P:regulation of potassium ion transmembrane transport"/>
    <property type="evidence" value="ECO:0007669"/>
    <property type="project" value="TreeGrafter"/>
</dbReference>
<evidence type="ECO:0000313" key="5">
    <source>
        <dbReference type="EMBL" id="QAY64652.1"/>
    </source>
</evidence>
<feature type="domain" description="NADP-dependent oxidoreductase" evidence="4">
    <location>
        <begin position="19"/>
        <end position="309"/>
    </location>
</feature>
<evidence type="ECO:0000259" key="4">
    <source>
        <dbReference type="Pfam" id="PF00248"/>
    </source>
</evidence>
<dbReference type="InterPro" id="IPR036812">
    <property type="entry name" value="NAD(P)_OxRdtase_dom_sf"/>
</dbReference>
<evidence type="ECO:0000256" key="1">
    <source>
        <dbReference type="ARBA" id="ARBA00006515"/>
    </source>
</evidence>
<proteinExistence type="inferred from homology"/>
<reference evidence="5 6" key="1">
    <citation type="submission" date="2019-01" db="EMBL/GenBank/DDBJ databases">
        <title>Genome sequencing of strain 2JSPR-7.</title>
        <authorList>
            <person name="Heo J."/>
            <person name="Kim S.-J."/>
            <person name="Kim J.-S."/>
            <person name="Hong S.-B."/>
            <person name="Kwon S.-W."/>
        </authorList>
    </citation>
    <scope>NUCLEOTIDE SEQUENCE [LARGE SCALE GENOMIC DNA]</scope>
    <source>
        <strain evidence="5 6">2JSPR-7</strain>
    </source>
</reference>
<dbReference type="PANTHER" id="PTHR43150">
    <property type="entry name" value="HYPERKINETIC, ISOFORM M"/>
    <property type="match status" value="1"/>
</dbReference>
<accession>A0A4P6EPF8</accession>
<dbReference type="AlphaFoldDB" id="A0A4P6EPF8"/>
<dbReference type="Pfam" id="PF00248">
    <property type="entry name" value="Aldo_ket_red"/>
    <property type="match status" value="1"/>
</dbReference>
<evidence type="ECO:0000256" key="3">
    <source>
        <dbReference type="ARBA" id="ARBA00023002"/>
    </source>
</evidence>
<dbReference type="InterPro" id="IPR023210">
    <property type="entry name" value="NADP_OxRdtase_dom"/>
</dbReference>
<dbReference type="Gene3D" id="3.20.20.100">
    <property type="entry name" value="NADP-dependent oxidoreductase domain"/>
    <property type="match status" value="1"/>
</dbReference>
<dbReference type="EMBL" id="CP035495">
    <property type="protein sequence ID" value="QAY64652.1"/>
    <property type="molecule type" value="Genomic_DNA"/>
</dbReference>
<dbReference type="PANTHER" id="PTHR43150:SF2">
    <property type="entry name" value="HYPERKINETIC, ISOFORM M"/>
    <property type="match status" value="1"/>
</dbReference>
<sequence>MPAPTPRRPFGPGVPLMPPLGLGSWNTWDRMPQDERVAVVLRAVEAGAAFFDVAGGDAGRHAERPTADIAFGAALCASGVAREDIYVCARLRTGGRPRRSLRQQVKEALDRTGLDRFDAVVLAGVATGEVAGGRRGAGESHRRRTEVCVIVAEADDLVREGLAGAWGVGGWAAGATLAALDAARLDGRSPPVFAQLAYSIARRADAEGEAYRELFEARGLGLQAVNVLEGGILAGNLMPTRRIASDAGGIRGRIVRAYPDVERVARDFGATPAQLAIAFCLAYEPTVNVLVGASRLAQLESNLAAVRLARQHGTRVRAALRGFQADGPGAGRA</sequence>
<dbReference type="GO" id="GO:0015459">
    <property type="term" value="F:potassium channel regulator activity"/>
    <property type="evidence" value="ECO:0007669"/>
    <property type="project" value="TreeGrafter"/>
</dbReference>